<dbReference type="Gene3D" id="2.115.10.20">
    <property type="entry name" value="Glycosyl hydrolase domain, family 43"/>
    <property type="match status" value="1"/>
</dbReference>
<reference evidence="5 6" key="1">
    <citation type="journal article" date="2011" name="Science">
        <title>The Selaginella genome identifies genetic changes associated with the evolution of vascular plants.</title>
        <authorList>
            <person name="Banks J.A."/>
            <person name="Nishiyama T."/>
            <person name="Hasebe M."/>
            <person name="Bowman J.L."/>
            <person name="Gribskov M."/>
            <person name="dePamphilis C."/>
            <person name="Albert V.A."/>
            <person name="Aono N."/>
            <person name="Aoyama T."/>
            <person name="Ambrose B.A."/>
            <person name="Ashton N.W."/>
            <person name="Axtell M.J."/>
            <person name="Barker E."/>
            <person name="Barker M.S."/>
            <person name="Bennetzen J.L."/>
            <person name="Bonawitz N.D."/>
            <person name="Chapple C."/>
            <person name="Cheng C."/>
            <person name="Correa L.G."/>
            <person name="Dacre M."/>
            <person name="DeBarry J."/>
            <person name="Dreyer I."/>
            <person name="Elias M."/>
            <person name="Engstrom E.M."/>
            <person name="Estelle M."/>
            <person name="Feng L."/>
            <person name="Finet C."/>
            <person name="Floyd S.K."/>
            <person name="Frommer W.B."/>
            <person name="Fujita T."/>
            <person name="Gramzow L."/>
            <person name="Gutensohn M."/>
            <person name="Harholt J."/>
            <person name="Hattori M."/>
            <person name="Heyl A."/>
            <person name="Hirai T."/>
            <person name="Hiwatashi Y."/>
            <person name="Ishikawa M."/>
            <person name="Iwata M."/>
            <person name="Karol K.G."/>
            <person name="Koehler B."/>
            <person name="Kolukisaoglu U."/>
            <person name="Kubo M."/>
            <person name="Kurata T."/>
            <person name="Lalonde S."/>
            <person name="Li K."/>
            <person name="Li Y."/>
            <person name="Litt A."/>
            <person name="Lyons E."/>
            <person name="Manning G."/>
            <person name="Maruyama T."/>
            <person name="Michael T.P."/>
            <person name="Mikami K."/>
            <person name="Miyazaki S."/>
            <person name="Morinaga S."/>
            <person name="Murata T."/>
            <person name="Mueller-Roeber B."/>
            <person name="Nelson D.R."/>
            <person name="Obara M."/>
            <person name="Oguri Y."/>
            <person name="Olmstead R.G."/>
            <person name="Onodera N."/>
            <person name="Petersen B.L."/>
            <person name="Pils B."/>
            <person name="Prigge M."/>
            <person name="Rensing S.A."/>
            <person name="Riano-Pachon D.M."/>
            <person name="Roberts A.W."/>
            <person name="Sato Y."/>
            <person name="Scheller H.V."/>
            <person name="Schulz B."/>
            <person name="Schulz C."/>
            <person name="Shakirov E.V."/>
            <person name="Shibagaki N."/>
            <person name="Shinohara N."/>
            <person name="Shippen D.E."/>
            <person name="Soerensen I."/>
            <person name="Sotooka R."/>
            <person name="Sugimoto N."/>
            <person name="Sugita M."/>
            <person name="Sumikawa N."/>
            <person name="Tanurdzic M."/>
            <person name="Theissen G."/>
            <person name="Ulvskov P."/>
            <person name="Wakazuki S."/>
            <person name="Weng J.K."/>
            <person name="Willats W.W."/>
            <person name="Wipf D."/>
            <person name="Wolf P.G."/>
            <person name="Yang L."/>
            <person name="Zimmer A.D."/>
            <person name="Zhu Q."/>
            <person name="Mitros T."/>
            <person name="Hellsten U."/>
            <person name="Loque D."/>
            <person name="Otillar R."/>
            <person name="Salamov A."/>
            <person name="Schmutz J."/>
            <person name="Shapiro H."/>
            <person name="Lindquist E."/>
            <person name="Lucas S."/>
            <person name="Rokhsar D."/>
            <person name="Grigoriev I.V."/>
        </authorList>
    </citation>
    <scope>NUCLEOTIDE SEQUENCE [LARGE SCALE GENOMIC DNA]</scope>
</reference>
<dbReference type="GO" id="GO:0005794">
    <property type="term" value="C:Golgi apparatus"/>
    <property type="evidence" value="ECO:0000318"/>
    <property type="project" value="GO_Central"/>
</dbReference>
<dbReference type="GO" id="GO:0004565">
    <property type="term" value="F:beta-galactosidase activity"/>
    <property type="evidence" value="ECO:0000318"/>
    <property type="project" value="GO_Central"/>
</dbReference>
<evidence type="ECO:0008006" key="7">
    <source>
        <dbReference type="Google" id="ProtNLM"/>
    </source>
</evidence>
<organism evidence="6">
    <name type="scientific">Selaginella moellendorffii</name>
    <name type="common">Spikemoss</name>
    <dbReference type="NCBI Taxonomy" id="88036"/>
    <lineage>
        <taxon>Eukaryota</taxon>
        <taxon>Viridiplantae</taxon>
        <taxon>Streptophyta</taxon>
        <taxon>Embryophyta</taxon>
        <taxon>Tracheophyta</taxon>
        <taxon>Lycopodiopsida</taxon>
        <taxon>Selaginellales</taxon>
        <taxon>Selaginellaceae</taxon>
        <taxon>Selaginella</taxon>
    </lineage>
</organism>
<dbReference type="Pfam" id="PF04616">
    <property type="entry name" value="Glyco_hydro_43"/>
    <property type="match status" value="1"/>
</dbReference>
<keyword evidence="3 4" id="KW-0326">Glycosidase</keyword>
<dbReference type="AlphaFoldDB" id="D8S760"/>
<dbReference type="InterPro" id="IPR006710">
    <property type="entry name" value="Glyco_hydro_43"/>
</dbReference>
<dbReference type="InterPro" id="IPR023296">
    <property type="entry name" value="Glyco_hydro_beta-prop_sf"/>
</dbReference>
<keyword evidence="2 4" id="KW-0378">Hydrolase</keyword>
<evidence type="ECO:0000256" key="4">
    <source>
        <dbReference type="RuleBase" id="RU361187"/>
    </source>
</evidence>
<dbReference type="GO" id="GO:0005975">
    <property type="term" value="P:carbohydrate metabolic process"/>
    <property type="evidence" value="ECO:0007669"/>
    <property type="project" value="InterPro"/>
</dbReference>
<gene>
    <name evidence="5" type="ORF">SELMODRAFT_110234</name>
</gene>
<dbReference type="STRING" id="88036.D8S760"/>
<dbReference type="CDD" id="cd18825">
    <property type="entry name" value="GH43_CtGH43-like"/>
    <property type="match status" value="1"/>
</dbReference>
<dbReference type="KEGG" id="smo:SELMODRAFT_110234"/>
<dbReference type="OrthoDB" id="9970295at2759"/>
<keyword evidence="6" id="KW-1185">Reference proteome</keyword>
<dbReference type="Gramene" id="EFJ19553">
    <property type="protein sequence ID" value="EFJ19553"/>
    <property type="gene ID" value="SELMODRAFT_110234"/>
</dbReference>
<evidence type="ECO:0000313" key="6">
    <source>
        <dbReference type="Proteomes" id="UP000001514"/>
    </source>
</evidence>
<dbReference type="EMBL" id="GL377605">
    <property type="protein sequence ID" value="EFJ19553.1"/>
    <property type="molecule type" value="Genomic_DNA"/>
</dbReference>
<protein>
    <recommendedName>
        <fullName evidence="7">Glycosyl hydrolase family 43 protein</fullName>
    </recommendedName>
</protein>
<comment type="similarity">
    <text evidence="1 4">Belongs to the glycosyl hydrolase 43 family.</text>
</comment>
<dbReference type="InParanoid" id="D8S760"/>
<dbReference type="PANTHER" id="PTHR22925">
    <property type="entry name" value="GLYCOSYL HYDROLASE 43 FAMILY MEMBER"/>
    <property type="match status" value="1"/>
</dbReference>
<dbReference type="GO" id="GO:0010406">
    <property type="term" value="P:classical arabinogalactan protein metabolic process"/>
    <property type="evidence" value="ECO:0000318"/>
    <property type="project" value="GO_Central"/>
</dbReference>
<evidence type="ECO:0000256" key="1">
    <source>
        <dbReference type="ARBA" id="ARBA00009865"/>
    </source>
</evidence>
<dbReference type="Proteomes" id="UP000001514">
    <property type="component" value="Unassembled WGS sequence"/>
</dbReference>
<dbReference type="PANTHER" id="PTHR22925:SF3">
    <property type="entry name" value="GLYCOSYL HYDROLASE FAMILY PROTEIN 43"/>
    <property type="match status" value="1"/>
</dbReference>
<dbReference type="FunCoup" id="D8S760">
    <property type="interactions" value="283"/>
</dbReference>
<evidence type="ECO:0000256" key="2">
    <source>
        <dbReference type="ARBA" id="ARBA00022801"/>
    </source>
</evidence>
<name>D8S760_SELML</name>
<sequence>MLEKEEIFKASSARNVSDFPDIGLVLDPVNAPAQDRNFFFPGRHWLDSSGNSIQAHGGGILYVPSTGIFYWYGENKDGPTYYAPTEYESLARVDLIGVSCYSSKDLWLWKYEGLVLEGDKEDESSDLYYKNVLERPKVIYNERSQQYVMWLHIDSANYTKASLGVAVSSRPEGPFEFLGSKQPHAFESRDMTVFKDEDGTAYVVYSSEGNSALHITPLQDDYLEFRNVMSRVFVDQHREAPAVFKHRGIYYMVTSDCTGWAPNTALVHVAENMLGPWETAGNPCVGGTSWFRSTTFFSQGSFVLPLPGLPNTFLFMADRWNSTELRHSRYVWLPLTVDGPVDEPVEGLFEFPFWWRVSIRWYSRWKLPVDWEKNKP</sequence>
<accession>D8S760</accession>
<dbReference type="HOGENOM" id="CLU_016116_0_1_1"/>
<dbReference type="eggNOG" id="ENOG502QW2A">
    <property type="taxonomic scope" value="Eukaryota"/>
</dbReference>
<dbReference type="OMA" id="LIMLYRR"/>
<evidence type="ECO:0000256" key="3">
    <source>
        <dbReference type="ARBA" id="ARBA00023295"/>
    </source>
</evidence>
<proteinExistence type="inferred from homology"/>
<dbReference type="SUPFAM" id="SSF75005">
    <property type="entry name" value="Arabinanase/levansucrase/invertase"/>
    <property type="match status" value="1"/>
</dbReference>
<evidence type="ECO:0000313" key="5">
    <source>
        <dbReference type="EMBL" id="EFJ19553.1"/>
    </source>
</evidence>